<feature type="domain" description="OmpA-like" evidence="4">
    <location>
        <begin position="289"/>
        <end position="407"/>
    </location>
</feature>
<name>A0A4P8IY88_9BURK</name>
<protein>
    <submittedName>
        <fullName evidence="5">DotU family type IV/VI secretion system protein</fullName>
    </submittedName>
</protein>
<dbReference type="GO" id="GO:0016020">
    <property type="term" value="C:membrane"/>
    <property type="evidence" value="ECO:0007669"/>
    <property type="project" value="UniProtKB-UniRule"/>
</dbReference>
<dbReference type="KEGG" id="tvl:FAZ95_36220"/>
<dbReference type="InterPro" id="IPR050330">
    <property type="entry name" value="Bact_OuterMem_StrucFunc"/>
</dbReference>
<dbReference type="InterPro" id="IPR006665">
    <property type="entry name" value="OmpA-like"/>
</dbReference>
<dbReference type="RefSeq" id="WP_137337155.1">
    <property type="nucleotide sequence ID" value="NZ_CP040078.1"/>
</dbReference>
<dbReference type="EMBL" id="CP040078">
    <property type="protein sequence ID" value="QCP54388.1"/>
    <property type="molecule type" value="Genomic_DNA"/>
</dbReference>
<dbReference type="Gene3D" id="1.25.40.590">
    <property type="entry name" value="Type IV / VI secretion system, DotU"/>
    <property type="match status" value="1"/>
</dbReference>
<dbReference type="PRINTS" id="PR01023">
    <property type="entry name" value="NAFLGMOTY"/>
</dbReference>
<dbReference type="Proteomes" id="UP000298656">
    <property type="component" value="Chromosome 2"/>
</dbReference>
<keyword evidence="6" id="KW-1185">Reference proteome</keyword>
<reference evidence="5 6" key="1">
    <citation type="submission" date="2019-05" db="EMBL/GenBank/DDBJ databases">
        <title>Burkholderia sp. DHOD12, isolated from subtropical forest soil.</title>
        <authorList>
            <person name="Gao Z.-H."/>
            <person name="Qiu L.-H."/>
        </authorList>
    </citation>
    <scope>NUCLEOTIDE SEQUENCE [LARGE SCALE GENOMIC DNA]</scope>
    <source>
        <strain evidence="5 6">DHOD12</strain>
    </source>
</reference>
<dbReference type="PANTHER" id="PTHR30329">
    <property type="entry name" value="STATOR ELEMENT OF FLAGELLAR MOTOR COMPLEX"/>
    <property type="match status" value="1"/>
</dbReference>
<feature type="transmembrane region" description="Helical" evidence="3">
    <location>
        <begin position="229"/>
        <end position="250"/>
    </location>
</feature>
<dbReference type="PANTHER" id="PTHR30329:SF19">
    <property type="entry name" value="OUTER MEMBRANE PROTEIN, OMPA FAMILY"/>
    <property type="match status" value="1"/>
</dbReference>
<dbReference type="InterPro" id="IPR036737">
    <property type="entry name" value="OmpA-like_sf"/>
</dbReference>
<dbReference type="Pfam" id="PF09850">
    <property type="entry name" value="DotU"/>
    <property type="match status" value="1"/>
</dbReference>
<dbReference type="Gene3D" id="3.30.1330.60">
    <property type="entry name" value="OmpA-like domain"/>
    <property type="match status" value="1"/>
</dbReference>
<proteinExistence type="predicted"/>
<dbReference type="NCBIfam" id="NF038228">
    <property type="entry name" value="IcmH_DotU_IVB"/>
    <property type="match status" value="1"/>
</dbReference>
<dbReference type="InterPro" id="IPR017732">
    <property type="entry name" value="T4/T6SS_DotU"/>
</dbReference>
<dbReference type="Pfam" id="PF00691">
    <property type="entry name" value="OmpA"/>
    <property type="match status" value="1"/>
</dbReference>
<keyword evidence="3" id="KW-0812">Transmembrane</keyword>
<keyword evidence="3" id="KW-1133">Transmembrane helix</keyword>
<sequence>MNAVSPKLPRNAATPASFSAQIRAAEAASNPLLEAARPLLDALPNTPAGLDTTGIARHRQWLLHQIRTFGKVCAALDLPATQVDKARYCLCSALDEAAALTDWGNGTTIGMEWGTNGLATTFGYDRQGGDRVYAIATECMHQPHDNHNLIEVILHILEHGFRGRYRFTTDGAHQIKAVREQIHNALAAGSQSLPMEHENPRATGSSPPLQRLLTDLRAESTPPESRRRLPIVALGLFLLAVAGCAAYWHFTQVKAAGQVTIPIDALAMRLTGRLSNEVNAGTIALAENAGHTTLTLRLEGIFEAGESTVNPWVKPMITTIGHEIAKVPGHVVVTGHTDNQPIAQSQHSSNLVLSDSRAQEVVEILISAGVPTDRVTATGKGNAEPAADNRTPQGRQKNRRVEITVSE</sequence>
<evidence type="ECO:0000256" key="1">
    <source>
        <dbReference type="PROSITE-ProRule" id="PRU00473"/>
    </source>
</evidence>
<evidence type="ECO:0000313" key="5">
    <source>
        <dbReference type="EMBL" id="QCP54388.1"/>
    </source>
</evidence>
<evidence type="ECO:0000256" key="2">
    <source>
        <dbReference type="SAM" id="MobiDB-lite"/>
    </source>
</evidence>
<dbReference type="NCBIfam" id="TIGR03349">
    <property type="entry name" value="IV_VI_DotU"/>
    <property type="match status" value="1"/>
</dbReference>
<dbReference type="InterPro" id="IPR038522">
    <property type="entry name" value="T4/T6SS_DotU_sf"/>
</dbReference>
<evidence type="ECO:0000259" key="4">
    <source>
        <dbReference type="PROSITE" id="PS51123"/>
    </source>
</evidence>
<dbReference type="AlphaFoldDB" id="A0A4P8IY88"/>
<evidence type="ECO:0000256" key="3">
    <source>
        <dbReference type="SAM" id="Phobius"/>
    </source>
</evidence>
<evidence type="ECO:0000313" key="6">
    <source>
        <dbReference type="Proteomes" id="UP000298656"/>
    </source>
</evidence>
<dbReference type="SUPFAM" id="SSF103088">
    <property type="entry name" value="OmpA-like"/>
    <property type="match status" value="1"/>
</dbReference>
<organism evidence="5 6">
    <name type="scientific">Trinickia violacea</name>
    <dbReference type="NCBI Taxonomy" id="2571746"/>
    <lineage>
        <taxon>Bacteria</taxon>
        <taxon>Pseudomonadati</taxon>
        <taxon>Pseudomonadota</taxon>
        <taxon>Betaproteobacteria</taxon>
        <taxon>Burkholderiales</taxon>
        <taxon>Burkholderiaceae</taxon>
        <taxon>Trinickia</taxon>
    </lineage>
</organism>
<dbReference type="CDD" id="cd07185">
    <property type="entry name" value="OmpA_C-like"/>
    <property type="match status" value="1"/>
</dbReference>
<feature type="region of interest" description="Disordered" evidence="2">
    <location>
        <begin position="375"/>
        <end position="407"/>
    </location>
</feature>
<accession>A0A4P8IY88</accession>
<gene>
    <name evidence="5" type="ORF">FAZ95_36220</name>
</gene>
<keyword evidence="1 3" id="KW-0472">Membrane</keyword>
<dbReference type="PROSITE" id="PS51123">
    <property type="entry name" value="OMPA_2"/>
    <property type="match status" value="1"/>
</dbReference>
<dbReference type="OrthoDB" id="6998040at2"/>